<accession>A0A9Q3L9A8</accession>
<evidence type="ECO:0000313" key="3">
    <source>
        <dbReference type="Proteomes" id="UP000746160"/>
    </source>
</evidence>
<feature type="transmembrane region" description="Helical" evidence="1">
    <location>
        <begin position="7"/>
        <end position="24"/>
    </location>
</feature>
<protein>
    <submittedName>
        <fullName evidence="2">Uncharacterized protein</fullName>
    </submittedName>
</protein>
<feature type="transmembrane region" description="Helical" evidence="1">
    <location>
        <begin position="118"/>
        <end position="139"/>
    </location>
</feature>
<gene>
    <name evidence="2" type="ORF">MADP07_00006</name>
</gene>
<keyword evidence="1" id="KW-0472">Membrane</keyword>
<proteinExistence type="predicted"/>
<keyword evidence="1" id="KW-0812">Transmembrane</keyword>
<feature type="transmembrane region" description="Helical" evidence="1">
    <location>
        <begin position="90"/>
        <end position="112"/>
    </location>
</feature>
<dbReference type="AlphaFoldDB" id="A0A9Q3L9A8"/>
<evidence type="ECO:0000313" key="2">
    <source>
        <dbReference type="EMBL" id="MBW0602299.1"/>
    </source>
</evidence>
<keyword evidence="1" id="KW-1133">Transmembrane helix</keyword>
<organism evidence="2 3">
    <name type="scientific">Mycoplasmopsis anatis</name>
    <dbReference type="NCBI Taxonomy" id="171279"/>
    <lineage>
        <taxon>Bacteria</taxon>
        <taxon>Bacillati</taxon>
        <taxon>Mycoplasmatota</taxon>
        <taxon>Mycoplasmoidales</taxon>
        <taxon>Metamycoplasmataceae</taxon>
        <taxon>Mycoplasmopsis</taxon>
    </lineage>
</organism>
<evidence type="ECO:0000256" key="1">
    <source>
        <dbReference type="SAM" id="Phobius"/>
    </source>
</evidence>
<name>A0A9Q3L9A8_9BACT</name>
<reference evidence="2" key="1">
    <citation type="journal article" date="2021" name="Genes Genomics">
        <title>Comparative genomic analysis of Mycoplasma anatis strains.</title>
        <authorList>
            <person name="Zhou Q."/>
            <person name="Mai K."/>
            <person name="Yang D."/>
            <person name="Liu J."/>
            <person name="Yan Z."/>
            <person name="Luo C."/>
            <person name="Tan Y."/>
            <person name="Cao S."/>
            <person name="Zhou Q."/>
            <person name="Chen L."/>
            <person name="Chen F."/>
        </authorList>
    </citation>
    <scope>NUCLEOTIDE SEQUENCE</scope>
    <source>
        <strain evidence="2">DP07</strain>
    </source>
</reference>
<comment type="caution">
    <text evidence="2">The sequence shown here is derived from an EMBL/GenBank/DDBJ whole genome shotgun (WGS) entry which is preliminary data.</text>
</comment>
<sequence length="142" mass="16847">MKKRIKSHYLIVLLLFINTVFIIIPKLNYSSTSNEHGVLFITYIYPFYFQNSVFAQFLFNIFTIVYLFYLFYVFVLILSRNKLKEKVYRIIFLTILILIYVTLLFFGILQIAFATLSINTILITIISTIIAILLLINLIKFY</sequence>
<dbReference type="Proteomes" id="UP000746160">
    <property type="component" value="Unassembled WGS sequence"/>
</dbReference>
<dbReference type="EMBL" id="JABZFG010000001">
    <property type="protein sequence ID" value="MBW0602299.1"/>
    <property type="molecule type" value="Genomic_DNA"/>
</dbReference>
<feature type="transmembrane region" description="Helical" evidence="1">
    <location>
        <begin position="57"/>
        <end position="78"/>
    </location>
</feature>